<dbReference type="Pfam" id="PF13715">
    <property type="entry name" value="CarbopepD_reg_2"/>
    <property type="match status" value="1"/>
</dbReference>
<dbReference type="Gene3D" id="2.60.40.1120">
    <property type="entry name" value="Carboxypeptidase-like, regulatory domain"/>
    <property type="match status" value="1"/>
</dbReference>
<feature type="chain" id="PRO_5015478319" description="Carboxypeptidase-like regulatory domain-containing protein" evidence="1">
    <location>
        <begin position="19"/>
        <end position="404"/>
    </location>
</feature>
<name>A0A2S7WDK1_9FLAO</name>
<feature type="signal peptide" evidence="1">
    <location>
        <begin position="1"/>
        <end position="18"/>
    </location>
</feature>
<dbReference type="RefSeq" id="WP_105046845.1">
    <property type="nucleotide sequence ID" value="NZ_CP150662.1"/>
</dbReference>
<dbReference type="SUPFAM" id="SSF49464">
    <property type="entry name" value="Carboxypeptidase regulatory domain-like"/>
    <property type="match status" value="1"/>
</dbReference>
<dbReference type="InterPro" id="IPR008969">
    <property type="entry name" value="CarboxyPept-like_regulatory"/>
</dbReference>
<organism evidence="2 3">
    <name type="scientific">Polaribacter gangjinensis</name>
    <dbReference type="NCBI Taxonomy" id="574710"/>
    <lineage>
        <taxon>Bacteria</taxon>
        <taxon>Pseudomonadati</taxon>
        <taxon>Bacteroidota</taxon>
        <taxon>Flavobacteriia</taxon>
        <taxon>Flavobacteriales</taxon>
        <taxon>Flavobacteriaceae</taxon>
    </lineage>
</organism>
<evidence type="ECO:0000256" key="1">
    <source>
        <dbReference type="SAM" id="SignalP"/>
    </source>
</evidence>
<evidence type="ECO:0000313" key="2">
    <source>
        <dbReference type="EMBL" id="PQJ75694.1"/>
    </source>
</evidence>
<protein>
    <recommendedName>
        <fullName evidence="4">Carboxypeptidase-like regulatory domain-containing protein</fullName>
    </recommendedName>
</protein>
<gene>
    <name evidence="2" type="ORF">BTO13_10855</name>
</gene>
<dbReference type="OrthoDB" id="1223654at2"/>
<accession>A0A2S7WDK1</accession>
<sequence>MKKRFFFILLLIQFSVFAQITISGIVADKNGPLEGAAVYFNNTMLGTTTDVQGKFSIKVREGIYDLVVSYLGYKKIIYSLNTSNYKKSLVFKLEEEQNTLDEVIISKTVYNDEWKYNLEVFKREFIGRTEIAAGCKMLNPEVLLFNFDAKNNVLTAIAKKPLEIKHESLGYKIIYELEDFTINKNMVSYLGYSRYENLKGSKRKQLQWTKNRLTAYNGSYTHFYQTLLKNTTYQEGFIIHQFRRVPNPQRPSEEAIKKAREFVKLSKNPIDFSKKIEDPKTTLDSSIVILRKVNLPKSIDYLYKSSIPSDSIISVKNGVISLDFENNLSIVYTKEIEEKGYILRNPFSKMRAPLAQTSSIIPIKIPTILDKNGFMTNPLDVFYEGYWSYEKFGNSLPMDYDPLE</sequence>
<reference evidence="2 3" key="1">
    <citation type="submission" date="2016-12" db="EMBL/GenBank/DDBJ databases">
        <title>Trade-off between light-utilization and light-protection in marine flavobacteria.</title>
        <authorList>
            <person name="Kumagai Y."/>
            <person name="Yoshizawa S."/>
            <person name="Kogure K."/>
            <person name="Iwasaki W."/>
        </authorList>
    </citation>
    <scope>NUCLEOTIDE SEQUENCE [LARGE SCALE GENOMIC DNA]</scope>
    <source>
        <strain evidence="2 3">KCTC 22729</strain>
    </source>
</reference>
<keyword evidence="1" id="KW-0732">Signal</keyword>
<dbReference type="Proteomes" id="UP000237608">
    <property type="component" value="Unassembled WGS sequence"/>
</dbReference>
<proteinExistence type="predicted"/>
<comment type="caution">
    <text evidence="2">The sequence shown here is derived from an EMBL/GenBank/DDBJ whole genome shotgun (WGS) entry which is preliminary data.</text>
</comment>
<evidence type="ECO:0000313" key="3">
    <source>
        <dbReference type="Proteomes" id="UP000237608"/>
    </source>
</evidence>
<dbReference type="EMBL" id="MSCL01000001">
    <property type="protein sequence ID" value="PQJ75694.1"/>
    <property type="molecule type" value="Genomic_DNA"/>
</dbReference>
<evidence type="ECO:0008006" key="4">
    <source>
        <dbReference type="Google" id="ProtNLM"/>
    </source>
</evidence>
<dbReference type="AlphaFoldDB" id="A0A2S7WDK1"/>
<keyword evidence="3" id="KW-1185">Reference proteome</keyword>